<evidence type="ECO:0000256" key="2">
    <source>
        <dbReference type="ARBA" id="ARBA00006386"/>
    </source>
</evidence>
<evidence type="ECO:0000256" key="4">
    <source>
        <dbReference type="ARBA" id="ARBA00022692"/>
    </source>
</evidence>
<dbReference type="Proteomes" id="UP000184603">
    <property type="component" value="Unassembled WGS sequence"/>
</dbReference>
<evidence type="ECO:0000256" key="5">
    <source>
        <dbReference type="ARBA" id="ARBA00022989"/>
    </source>
</evidence>
<proteinExistence type="inferred from homology"/>
<sequence length="361" mass="38205">MIPGILSDIALTAWDILSDVAPWLVLSFIVAGLLRQFLDPARFQRALGNKGLPAIIKATLSGMLLPICSCGVIPLGLGMYYTGAYLGPTLAFMVATPIINPAAILLAYGLLGPEIATLYLVAGFLVPVGIGVIGNLMAGDELHAPGMDSQVDVTSLDGGEPVMLWERLVIGLKWGIFELGTMVGKYIILGVLLAAVLIALIPHHLIQAYLGDPGLISIAGIAVIGSVIYVCAVGHIPFVAALVASGAAPGIAITFLMTGAATNLPELISIYKMIGKRTVLIYSSFVVTCSVFIGWLANQLLLPDFVPFYNLDKGKQAIGLANMLIVSVPDELQTLCSIVIVLLFFRAYRPLFTTCLKRVTA</sequence>
<dbReference type="RefSeq" id="WP_073613905.1">
    <property type="nucleotide sequence ID" value="NZ_FRFE01000012.1"/>
</dbReference>
<organism evidence="8 9">
    <name type="scientific">Desulfopila aestuarii DSM 18488</name>
    <dbReference type="NCBI Taxonomy" id="1121416"/>
    <lineage>
        <taxon>Bacteria</taxon>
        <taxon>Pseudomonadati</taxon>
        <taxon>Thermodesulfobacteriota</taxon>
        <taxon>Desulfobulbia</taxon>
        <taxon>Desulfobulbales</taxon>
        <taxon>Desulfocapsaceae</taxon>
        <taxon>Desulfopila</taxon>
    </lineage>
</organism>
<dbReference type="InterPro" id="IPR052923">
    <property type="entry name" value="UPF0718"/>
</dbReference>
<reference evidence="8 9" key="1">
    <citation type="submission" date="2016-12" db="EMBL/GenBank/DDBJ databases">
        <authorList>
            <person name="Song W.-J."/>
            <person name="Kurnit D.M."/>
        </authorList>
    </citation>
    <scope>NUCLEOTIDE SEQUENCE [LARGE SCALE GENOMIC DNA]</scope>
    <source>
        <strain evidence="8 9">DSM 18488</strain>
    </source>
</reference>
<feature type="transmembrane region" description="Helical" evidence="7">
    <location>
        <begin position="236"/>
        <end position="258"/>
    </location>
</feature>
<dbReference type="PANTHER" id="PTHR34184:SF4">
    <property type="entry name" value="UPF0718 PROTEIN YCGR"/>
    <property type="match status" value="1"/>
</dbReference>
<dbReference type="AlphaFoldDB" id="A0A1M7Y8P8"/>
<evidence type="ECO:0000313" key="8">
    <source>
        <dbReference type="EMBL" id="SHO49014.1"/>
    </source>
</evidence>
<dbReference type="InterPro" id="IPR005524">
    <property type="entry name" value="DUF318"/>
</dbReference>
<evidence type="ECO:0000256" key="1">
    <source>
        <dbReference type="ARBA" id="ARBA00004651"/>
    </source>
</evidence>
<keyword evidence="5 7" id="KW-1133">Transmembrane helix</keyword>
<accession>A0A1M7Y8P8</accession>
<keyword evidence="3" id="KW-1003">Cell membrane</keyword>
<dbReference type="EMBL" id="FRFE01000012">
    <property type="protein sequence ID" value="SHO49014.1"/>
    <property type="molecule type" value="Genomic_DNA"/>
</dbReference>
<evidence type="ECO:0000256" key="6">
    <source>
        <dbReference type="ARBA" id="ARBA00023136"/>
    </source>
</evidence>
<feature type="transmembrane region" description="Helical" evidence="7">
    <location>
        <begin position="279"/>
        <end position="297"/>
    </location>
</feature>
<evidence type="ECO:0000313" key="9">
    <source>
        <dbReference type="Proteomes" id="UP000184603"/>
    </source>
</evidence>
<dbReference type="NCBIfam" id="NF040736">
    <property type="entry name" value="efflux_SaoE"/>
    <property type="match status" value="1"/>
</dbReference>
<comment type="similarity">
    <text evidence="2">Belongs to the UPF0718 family.</text>
</comment>
<feature type="transmembrane region" description="Helical" evidence="7">
    <location>
        <begin position="89"/>
        <end position="111"/>
    </location>
</feature>
<feature type="transmembrane region" description="Helical" evidence="7">
    <location>
        <begin position="59"/>
        <end position="83"/>
    </location>
</feature>
<feature type="transmembrane region" description="Helical" evidence="7">
    <location>
        <begin position="183"/>
        <end position="201"/>
    </location>
</feature>
<evidence type="ECO:0000256" key="3">
    <source>
        <dbReference type="ARBA" id="ARBA00022475"/>
    </source>
</evidence>
<dbReference type="GO" id="GO:0005886">
    <property type="term" value="C:plasma membrane"/>
    <property type="evidence" value="ECO:0007669"/>
    <property type="project" value="UniProtKB-SubCell"/>
</dbReference>
<comment type="subcellular location">
    <subcellularLocation>
        <location evidence="1">Cell membrane</location>
        <topology evidence="1">Multi-pass membrane protein</topology>
    </subcellularLocation>
</comment>
<gene>
    <name evidence="8" type="ORF">SAMN02745220_02616</name>
</gene>
<feature type="transmembrane region" description="Helical" evidence="7">
    <location>
        <begin position="118"/>
        <end position="138"/>
    </location>
</feature>
<evidence type="ECO:0008006" key="10">
    <source>
        <dbReference type="Google" id="ProtNLM"/>
    </source>
</evidence>
<dbReference type="PANTHER" id="PTHR34184">
    <property type="entry name" value="UPF0718 PROTEIN YCGR"/>
    <property type="match status" value="1"/>
</dbReference>
<feature type="transmembrane region" description="Helical" evidence="7">
    <location>
        <begin position="20"/>
        <end position="38"/>
    </location>
</feature>
<keyword evidence="4 7" id="KW-0812">Transmembrane</keyword>
<keyword evidence="6 7" id="KW-0472">Membrane</keyword>
<keyword evidence="9" id="KW-1185">Reference proteome</keyword>
<dbReference type="STRING" id="1121416.SAMN02745220_02616"/>
<dbReference type="Pfam" id="PF03773">
    <property type="entry name" value="ArsP_1"/>
    <property type="match status" value="1"/>
</dbReference>
<evidence type="ECO:0000256" key="7">
    <source>
        <dbReference type="SAM" id="Phobius"/>
    </source>
</evidence>
<dbReference type="OrthoDB" id="9777774at2"/>
<protein>
    <recommendedName>
        <fullName evidence="10">Permease</fullName>
    </recommendedName>
</protein>
<feature type="transmembrane region" description="Helical" evidence="7">
    <location>
        <begin position="332"/>
        <end position="348"/>
    </location>
</feature>
<name>A0A1M7Y8P8_9BACT</name>
<feature type="transmembrane region" description="Helical" evidence="7">
    <location>
        <begin position="213"/>
        <end position="230"/>
    </location>
</feature>